<dbReference type="Gene3D" id="3.40.50.720">
    <property type="entry name" value="NAD(P)-binding Rossmann-like Domain"/>
    <property type="match status" value="2"/>
</dbReference>
<dbReference type="AlphaFoldDB" id="A0A4R3JTT4"/>
<accession>A0A4R3JTT4</accession>
<evidence type="ECO:0000256" key="7">
    <source>
        <dbReference type="ARBA" id="ARBA00023002"/>
    </source>
</evidence>
<dbReference type="UniPathway" id="UPA00135">
    <property type="reaction ID" value="UER00196"/>
</dbReference>
<keyword evidence="7 12" id="KW-0560">Oxidoreductase</keyword>
<comment type="pathway">
    <text evidence="2">Amino-acid biosynthesis; L-serine biosynthesis; L-serine from 3-phospho-D-glycerate: step 1/3.</text>
</comment>
<dbReference type="InterPro" id="IPR029752">
    <property type="entry name" value="D-isomer_DH_CS1"/>
</dbReference>
<keyword evidence="15" id="KW-1185">Reference proteome</keyword>
<evidence type="ECO:0000256" key="6">
    <source>
        <dbReference type="ARBA" id="ARBA00021582"/>
    </source>
</evidence>
<evidence type="ECO:0000256" key="12">
    <source>
        <dbReference type="RuleBase" id="RU003719"/>
    </source>
</evidence>
<dbReference type="EC" id="1.1.1.399" evidence="4"/>
<evidence type="ECO:0000256" key="9">
    <source>
        <dbReference type="ARBA" id="ARBA00030455"/>
    </source>
</evidence>
<evidence type="ECO:0000313" key="14">
    <source>
        <dbReference type="EMBL" id="TCS70880.1"/>
    </source>
</evidence>
<dbReference type="PROSITE" id="PS51671">
    <property type="entry name" value="ACT"/>
    <property type="match status" value="1"/>
</dbReference>
<dbReference type="InterPro" id="IPR002912">
    <property type="entry name" value="ACT_dom"/>
</dbReference>
<comment type="catalytic activity">
    <reaction evidence="11">
        <text>(2R)-3-phosphoglycerate + NAD(+) = 3-phosphooxypyruvate + NADH + H(+)</text>
        <dbReference type="Rhea" id="RHEA:12641"/>
        <dbReference type="ChEBI" id="CHEBI:15378"/>
        <dbReference type="ChEBI" id="CHEBI:18110"/>
        <dbReference type="ChEBI" id="CHEBI:57540"/>
        <dbReference type="ChEBI" id="CHEBI:57945"/>
        <dbReference type="ChEBI" id="CHEBI:58272"/>
        <dbReference type="EC" id="1.1.1.95"/>
    </reaction>
</comment>
<dbReference type="InterPro" id="IPR036291">
    <property type="entry name" value="NAD(P)-bd_dom_sf"/>
</dbReference>
<name>A0A4R3JTT4_9PROT</name>
<evidence type="ECO:0000256" key="2">
    <source>
        <dbReference type="ARBA" id="ARBA00005216"/>
    </source>
</evidence>
<comment type="catalytic activity">
    <reaction evidence="10">
        <text>(R)-2-hydroxyglutarate + NAD(+) = 2-oxoglutarate + NADH + H(+)</text>
        <dbReference type="Rhea" id="RHEA:49612"/>
        <dbReference type="ChEBI" id="CHEBI:15378"/>
        <dbReference type="ChEBI" id="CHEBI:15801"/>
        <dbReference type="ChEBI" id="CHEBI:16810"/>
        <dbReference type="ChEBI" id="CHEBI:57540"/>
        <dbReference type="ChEBI" id="CHEBI:57945"/>
        <dbReference type="EC" id="1.1.1.399"/>
    </reaction>
</comment>
<dbReference type="InterPro" id="IPR029753">
    <property type="entry name" value="D-isomer_DH_CS"/>
</dbReference>
<sequence>MSAKARRILTLNAISRKGLARLPEGYVVGNDVAEPDGILVRSHAMHDMAIPASVMAIGRAGAGTNNIPVKQMSERGIVVFNAPGANANAVKELVIAGMIMGARNLAPALCFVSRLEGDAERLHEQVEAGKKQYVGHELAGRTLGVVGLGAIGSMVADAAIRLGMHVIGFDPEITVEAAWRLPAQVKKAASVEDLVKHADFVSLHVPFLPATRDLINAERINLMRKGTVLLNFARDGIVSEPAVLDGLNQGRLHAYVCDFPSNLLRQHPRFVALPHLGASTEEAEENCAVMVAEQLADYLENGNILNSVNFPNINMPRESTWRLAIANANVPNMLGQISTALAGAGLNIHNMLNKSKGDLAYTLVDVDSAVPEAVLLALAGIEGVLRVRYLPAE</sequence>
<dbReference type="RefSeq" id="WP_126460944.1">
    <property type="nucleotide sequence ID" value="NZ_AP018721.1"/>
</dbReference>
<dbReference type="EC" id="1.1.1.95" evidence="5"/>
<dbReference type="PANTHER" id="PTHR42938">
    <property type="entry name" value="FORMATE DEHYDROGENASE 1"/>
    <property type="match status" value="1"/>
</dbReference>
<dbReference type="SUPFAM" id="SSF55021">
    <property type="entry name" value="ACT-like"/>
    <property type="match status" value="1"/>
</dbReference>
<dbReference type="CDD" id="cd04901">
    <property type="entry name" value="ACT_3PGDH"/>
    <property type="match status" value="1"/>
</dbReference>
<evidence type="ECO:0000313" key="15">
    <source>
        <dbReference type="Proteomes" id="UP000295135"/>
    </source>
</evidence>
<dbReference type="OrthoDB" id="9805416at2"/>
<comment type="caution">
    <text evidence="14">The sequence shown here is derived from an EMBL/GenBank/DDBJ whole genome shotgun (WGS) entry which is preliminary data.</text>
</comment>
<dbReference type="GO" id="GO:0004617">
    <property type="term" value="F:phosphoglycerate dehydrogenase activity"/>
    <property type="evidence" value="ECO:0007669"/>
    <property type="project" value="UniProtKB-EC"/>
</dbReference>
<dbReference type="SUPFAM" id="SSF51735">
    <property type="entry name" value="NAD(P)-binding Rossmann-fold domains"/>
    <property type="match status" value="1"/>
</dbReference>
<comment type="function">
    <text evidence="1">Catalyzes the reversible oxidation of 3-phospho-D-glycerate to 3-phosphonooxypyruvate, the first step of the phosphorylated L-serine biosynthesis pathway. Also catalyzes the reversible oxidation of 2-hydroxyglutarate to 2-oxoglutarate.</text>
</comment>
<dbReference type="InterPro" id="IPR006140">
    <property type="entry name" value="D-isomer_DH_NAD-bd"/>
</dbReference>
<dbReference type="PANTHER" id="PTHR42938:SF47">
    <property type="entry name" value="HYDROXYPYRUVATE REDUCTASE"/>
    <property type="match status" value="1"/>
</dbReference>
<dbReference type="SUPFAM" id="SSF52283">
    <property type="entry name" value="Formate/glycerate dehydrogenase catalytic domain-like"/>
    <property type="match status" value="1"/>
</dbReference>
<dbReference type="CDD" id="cd12174">
    <property type="entry name" value="PGDH_like_3"/>
    <property type="match status" value="1"/>
</dbReference>
<dbReference type="Gene3D" id="3.30.70.260">
    <property type="match status" value="1"/>
</dbReference>
<keyword evidence="8" id="KW-0520">NAD</keyword>
<proteinExistence type="inferred from homology"/>
<protein>
    <recommendedName>
        <fullName evidence="6">D-3-phosphoglycerate dehydrogenase</fullName>
        <ecNumber evidence="4">1.1.1.399</ecNumber>
        <ecNumber evidence="5">1.1.1.95</ecNumber>
    </recommendedName>
    <alternativeName>
        <fullName evidence="9">2-oxoglutarate reductase</fullName>
    </alternativeName>
</protein>
<dbReference type="PROSITE" id="PS00670">
    <property type="entry name" value="D_2_HYDROXYACID_DH_2"/>
    <property type="match status" value="1"/>
</dbReference>
<dbReference type="Pfam" id="PF02826">
    <property type="entry name" value="2-Hacid_dh_C"/>
    <property type="match status" value="1"/>
</dbReference>
<dbReference type="PROSITE" id="PS00065">
    <property type="entry name" value="D_2_HYDROXYACID_DH_1"/>
    <property type="match status" value="1"/>
</dbReference>
<evidence type="ECO:0000256" key="10">
    <source>
        <dbReference type="ARBA" id="ARBA00048126"/>
    </source>
</evidence>
<dbReference type="GO" id="GO:0051287">
    <property type="term" value="F:NAD binding"/>
    <property type="evidence" value="ECO:0007669"/>
    <property type="project" value="InterPro"/>
</dbReference>
<evidence type="ECO:0000256" key="1">
    <source>
        <dbReference type="ARBA" id="ARBA00003800"/>
    </source>
</evidence>
<gene>
    <name evidence="14" type="ORF">EDC61_11333</name>
</gene>
<comment type="similarity">
    <text evidence="3 12">Belongs to the D-isomer specific 2-hydroxyacid dehydrogenase family.</text>
</comment>
<reference evidence="14 15" key="1">
    <citation type="submission" date="2019-03" db="EMBL/GenBank/DDBJ databases">
        <title>Genomic Encyclopedia of Type Strains, Phase IV (KMG-IV): sequencing the most valuable type-strain genomes for metagenomic binning, comparative biology and taxonomic classification.</title>
        <authorList>
            <person name="Goeker M."/>
        </authorList>
    </citation>
    <scope>NUCLEOTIDE SEQUENCE [LARGE SCALE GENOMIC DNA]</scope>
    <source>
        <strain evidence="14 15">DSM 103923</strain>
    </source>
</reference>
<dbReference type="InterPro" id="IPR006139">
    <property type="entry name" value="D-isomer_2_OHA_DH_cat_dom"/>
</dbReference>
<feature type="domain" description="ACT" evidence="13">
    <location>
        <begin position="322"/>
        <end position="392"/>
    </location>
</feature>
<dbReference type="InterPro" id="IPR045865">
    <property type="entry name" value="ACT-like_dom_sf"/>
</dbReference>
<dbReference type="Pfam" id="PF00389">
    <property type="entry name" value="2-Hacid_dh"/>
    <property type="match status" value="1"/>
</dbReference>
<evidence type="ECO:0000259" key="13">
    <source>
        <dbReference type="PROSITE" id="PS51671"/>
    </source>
</evidence>
<dbReference type="EMBL" id="SLZY01000013">
    <property type="protein sequence ID" value="TCS70880.1"/>
    <property type="molecule type" value="Genomic_DNA"/>
</dbReference>
<evidence type="ECO:0000256" key="8">
    <source>
        <dbReference type="ARBA" id="ARBA00023027"/>
    </source>
</evidence>
<evidence type="ECO:0000256" key="4">
    <source>
        <dbReference type="ARBA" id="ARBA00013001"/>
    </source>
</evidence>
<evidence type="ECO:0000256" key="11">
    <source>
        <dbReference type="ARBA" id="ARBA00048731"/>
    </source>
</evidence>
<organism evidence="14 15">
    <name type="scientific">Sulfuritortus calidifontis</name>
    <dbReference type="NCBI Taxonomy" id="1914471"/>
    <lineage>
        <taxon>Bacteria</taxon>
        <taxon>Pseudomonadati</taxon>
        <taxon>Pseudomonadota</taxon>
        <taxon>Betaproteobacteria</taxon>
        <taxon>Nitrosomonadales</taxon>
        <taxon>Thiobacillaceae</taxon>
        <taxon>Sulfuritortus</taxon>
    </lineage>
</organism>
<evidence type="ECO:0000256" key="3">
    <source>
        <dbReference type="ARBA" id="ARBA00005854"/>
    </source>
</evidence>
<dbReference type="Proteomes" id="UP000295135">
    <property type="component" value="Unassembled WGS sequence"/>
</dbReference>
<evidence type="ECO:0000256" key="5">
    <source>
        <dbReference type="ARBA" id="ARBA00013143"/>
    </source>
</evidence>